<dbReference type="PROSITE" id="PS50026">
    <property type="entry name" value="EGF_3"/>
    <property type="match status" value="1"/>
</dbReference>
<evidence type="ECO:0000259" key="3">
    <source>
        <dbReference type="PROSITE" id="PS50026"/>
    </source>
</evidence>
<feature type="disulfide bond" evidence="1">
    <location>
        <begin position="77"/>
        <end position="94"/>
    </location>
</feature>
<comment type="caution">
    <text evidence="4">The sequence shown here is derived from an EMBL/GenBank/DDBJ whole genome shotgun (WGS) entry which is preliminary data.</text>
</comment>
<feature type="region of interest" description="Disordered" evidence="2">
    <location>
        <begin position="164"/>
        <end position="183"/>
    </location>
</feature>
<dbReference type="Pfam" id="PF00024">
    <property type="entry name" value="PAN_1"/>
    <property type="match status" value="1"/>
</dbReference>
<feature type="domain" description="EGF-like" evidence="3">
    <location>
        <begin position="68"/>
        <end position="105"/>
    </location>
</feature>
<dbReference type="Gene3D" id="2.10.25.10">
    <property type="entry name" value="Laminin"/>
    <property type="match status" value="1"/>
</dbReference>
<reference evidence="4 5" key="1">
    <citation type="submission" date="2022-05" db="EMBL/GenBank/DDBJ databases">
        <authorList>
            <consortium name="Genoscope - CEA"/>
            <person name="William W."/>
        </authorList>
    </citation>
    <scope>NUCLEOTIDE SEQUENCE [LARGE SCALE GENOMIC DNA]</scope>
</reference>
<evidence type="ECO:0000313" key="4">
    <source>
        <dbReference type="EMBL" id="CAH3183842.1"/>
    </source>
</evidence>
<dbReference type="SUPFAM" id="SSF57196">
    <property type="entry name" value="EGF/Laminin"/>
    <property type="match status" value="1"/>
</dbReference>
<dbReference type="SMART" id="SM00181">
    <property type="entry name" value="EGF"/>
    <property type="match status" value="1"/>
</dbReference>
<keyword evidence="5" id="KW-1185">Reference proteome</keyword>
<dbReference type="InterPro" id="IPR000742">
    <property type="entry name" value="EGF"/>
</dbReference>
<accession>A0ABN8RWJ2</accession>
<comment type="caution">
    <text evidence="1">Lacks conserved residue(s) required for the propagation of feature annotation.</text>
</comment>
<keyword evidence="1" id="KW-0245">EGF-like domain</keyword>
<sequence length="278" mass="31102">MNHTIKTLKVRDLDECELRCYYEHNCVSVNFENKMVGNGKYSCELNNSTHGEHDEDFVEAPNFLYRGTNNPCGSSPCKNNGTCQSGFTKKGYHCLCRGWTGAKCQMECYTIFDFEDHDLSNWTLNGTAFNNQPTYGNNTLARGFEYGSNYKGDWWIGTYENRSSPSEPFGGQQGDGPQGSMTSPSFQITGKLLTFLIGSGCDKSFPNLRAELIIGGEVVRNKTTKACDEAMKEESWNVTDYAGKNAQLRLVDNSSGDWGHINFDHLQACHKLISDMDS</sequence>
<dbReference type="InterPro" id="IPR003609">
    <property type="entry name" value="Pan_app"/>
</dbReference>
<dbReference type="EMBL" id="CALNXK010000366">
    <property type="protein sequence ID" value="CAH3183842.1"/>
    <property type="molecule type" value="Genomic_DNA"/>
</dbReference>
<keyword evidence="1" id="KW-1015">Disulfide bond</keyword>
<organism evidence="4 5">
    <name type="scientific">Porites lobata</name>
    <dbReference type="NCBI Taxonomy" id="104759"/>
    <lineage>
        <taxon>Eukaryota</taxon>
        <taxon>Metazoa</taxon>
        <taxon>Cnidaria</taxon>
        <taxon>Anthozoa</taxon>
        <taxon>Hexacorallia</taxon>
        <taxon>Scleractinia</taxon>
        <taxon>Fungiina</taxon>
        <taxon>Poritidae</taxon>
        <taxon>Porites</taxon>
    </lineage>
</organism>
<evidence type="ECO:0000256" key="2">
    <source>
        <dbReference type="SAM" id="MobiDB-lite"/>
    </source>
</evidence>
<name>A0ABN8RWJ2_9CNID</name>
<gene>
    <name evidence="4" type="ORF">PLOB_00029186</name>
</gene>
<dbReference type="Proteomes" id="UP001159405">
    <property type="component" value="Unassembled WGS sequence"/>
</dbReference>
<evidence type="ECO:0000313" key="5">
    <source>
        <dbReference type="Proteomes" id="UP001159405"/>
    </source>
</evidence>
<protein>
    <recommendedName>
        <fullName evidence="3">EGF-like domain-containing protein</fullName>
    </recommendedName>
</protein>
<evidence type="ECO:0000256" key="1">
    <source>
        <dbReference type="PROSITE-ProRule" id="PRU00076"/>
    </source>
</evidence>
<proteinExistence type="predicted"/>
<dbReference type="CDD" id="cd00054">
    <property type="entry name" value="EGF_CA"/>
    <property type="match status" value="1"/>
</dbReference>